<keyword evidence="2" id="KW-1185">Reference proteome</keyword>
<protein>
    <submittedName>
        <fullName evidence="1">Uncharacterized protein</fullName>
    </submittedName>
</protein>
<reference evidence="1 2" key="1">
    <citation type="submission" date="2017-03" db="EMBL/GenBank/DDBJ databases">
        <title>WGS assembly of Porphyra umbilicalis.</title>
        <authorList>
            <person name="Brawley S.H."/>
            <person name="Blouin N.A."/>
            <person name="Ficko-Blean E."/>
            <person name="Wheeler G.L."/>
            <person name="Lohr M."/>
            <person name="Goodson H.V."/>
            <person name="Jenkins J.W."/>
            <person name="Blaby-Haas C.E."/>
            <person name="Helliwell K.E."/>
            <person name="Chan C."/>
            <person name="Marriage T."/>
            <person name="Bhattacharya D."/>
            <person name="Klein A.S."/>
            <person name="Badis Y."/>
            <person name="Brodie J."/>
            <person name="Cao Y."/>
            <person name="Collen J."/>
            <person name="Dittami S.M."/>
            <person name="Gachon C.M."/>
            <person name="Green B.R."/>
            <person name="Karpowicz S."/>
            <person name="Kim J.W."/>
            <person name="Kudahl U."/>
            <person name="Lin S."/>
            <person name="Michel G."/>
            <person name="Mittag M."/>
            <person name="Olson B.J."/>
            <person name="Pangilinan J."/>
            <person name="Peng Y."/>
            <person name="Qiu H."/>
            <person name="Shu S."/>
            <person name="Singer J.T."/>
            <person name="Smith A.G."/>
            <person name="Sprecher B.N."/>
            <person name="Wagner V."/>
            <person name="Wang W."/>
            <person name="Wang Z.-Y."/>
            <person name="Yan J."/>
            <person name="Yarish C."/>
            <person name="Zoeuner-Riek S."/>
            <person name="Zhuang Y."/>
            <person name="Zou Y."/>
            <person name="Lindquist E.A."/>
            <person name="Grimwood J."/>
            <person name="Barry K."/>
            <person name="Rokhsar D.S."/>
            <person name="Schmutz J."/>
            <person name="Stiller J.W."/>
            <person name="Grossman A.R."/>
            <person name="Prochnik S.E."/>
        </authorList>
    </citation>
    <scope>NUCLEOTIDE SEQUENCE [LARGE SCALE GENOMIC DNA]</scope>
    <source>
        <strain evidence="1">4086291</strain>
    </source>
</reference>
<evidence type="ECO:0000313" key="1">
    <source>
        <dbReference type="EMBL" id="OSX73264.1"/>
    </source>
</evidence>
<gene>
    <name evidence="1" type="ORF">BU14_0362s0002</name>
</gene>
<name>A0A1X6NXB7_PORUM</name>
<dbReference type="EMBL" id="KV919006">
    <property type="protein sequence ID" value="OSX73264.1"/>
    <property type="molecule type" value="Genomic_DNA"/>
</dbReference>
<accession>A0A1X6NXB7</accession>
<sequence length="278" mass="28928">MPPASSWPSSSRDAAPLPSLVTELTPDNLVIVLGTALTAVVEQYPATAATHNAAIAPFFAASEAAASQEAAAAAILAEAARVFVYTSVDKRAELPWYNLIVAVNAYTPARRTASTTAAAVAGALRPLPVEPASFPPADDPVAVFFGDEPTADVGAFVGRLVAEAHLSPSAAADAVALLSYAAEVDPRLTPHVWTVSRVYTVAAWFAAHAEVGGWPDDDPAWAFVGGFQSPKEFYAAVAVLRSVLGQLLLEPPSARVCMRGELIRHYNEVAAARGVPSG</sequence>
<dbReference type="AlphaFoldDB" id="A0A1X6NXB7"/>
<proteinExistence type="predicted"/>
<organism evidence="1 2">
    <name type="scientific">Porphyra umbilicalis</name>
    <name type="common">Purple laver</name>
    <name type="synonym">Red alga</name>
    <dbReference type="NCBI Taxonomy" id="2786"/>
    <lineage>
        <taxon>Eukaryota</taxon>
        <taxon>Rhodophyta</taxon>
        <taxon>Bangiophyceae</taxon>
        <taxon>Bangiales</taxon>
        <taxon>Bangiaceae</taxon>
        <taxon>Porphyra</taxon>
    </lineage>
</organism>
<evidence type="ECO:0000313" key="2">
    <source>
        <dbReference type="Proteomes" id="UP000218209"/>
    </source>
</evidence>
<dbReference type="Proteomes" id="UP000218209">
    <property type="component" value="Unassembled WGS sequence"/>
</dbReference>